<accession>A0ABN3WA22</accession>
<evidence type="ECO:0000313" key="2">
    <source>
        <dbReference type="EMBL" id="GAA2906596.1"/>
    </source>
</evidence>
<organism evidence="2 3">
    <name type="scientific">Streptomyces erythrogriseus</name>
    <dbReference type="NCBI Taxonomy" id="284027"/>
    <lineage>
        <taxon>Bacteria</taxon>
        <taxon>Bacillati</taxon>
        <taxon>Actinomycetota</taxon>
        <taxon>Actinomycetes</taxon>
        <taxon>Kitasatosporales</taxon>
        <taxon>Streptomycetaceae</taxon>
        <taxon>Streptomyces</taxon>
        <taxon>Streptomyces griseoincarnatus group</taxon>
    </lineage>
</organism>
<evidence type="ECO:0000256" key="1">
    <source>
        <dbReference type="SAM" id="MobiDB-lite"/>
    </source>
</evidence>
<comment type="caution">
    <text evidence="2">The sequence shown here is derived from an EMBL/GenBank/DDBJ whole genome shotgun (WGS) entry which is preliminary data.</text>
</comment>
<protein>
    <submittedName>
        <fullName evidence="2">Uncharacterized protein</fullName>
    </submittedName>
</protein>
<proteinExistence type="predicted"/>
<feature type="region of interest" description="Disordered" evidence="1">
    <location>
        <begin position="48"/>
        <end position="71"/>
    </location>
</feature>
<reference evidence="2 3" key="1">
    <citation type="journal article" date="2019" name="Int. J. Syst. Evol. Microbiol.">
        <title>The Global Catalogue of Microorganisms (GCM) 10K type strain sequencing project: providing services to taxonomists for standard genome sequencing and annotation.</title>
        <authorList>
            <consortium name="The Broad Institute Genomics Platform"/>
            <consortium name="The Broad Institute Genome Sequencing Center for Infectious Disease"/>
            <person name="Wu L."/>
            <person name="Ma J."/>
        </authorList>
    </citation>
    <scope>NUCLEOTIDE SEQUENCE [LARGE SCALE GENOMIC DNA]</scope>
    <source>
        <strain evidence="2 3">JCM 9650</strain>
    </source>
</reference>
<name>A0ABN3WA22_9ACTN</name>
<dbReference type="Proteomes" id="UP001501423">
    <property type="component" value="Unassembled WGS sequence"/>
</dbReference>
<dbReference type="EMBL" id="BAAAVA010000001">
    <property type="protein sequence ID" value="GAA2906596.1"/>
    <property type="molecule type" value="Genomic_DNA"/>
</dbReference>
<evidence type="ECO:0000313" key="3">
    <source>
        <dbReference type="Proteomes" id="UP001501423"/>
    </source>
</evidence>
<sequence>MGTGGQFFQGPALRDAQCADPFAYEAVQRPIFLRHRQHGMPSLQFGPNVACGWSTSRGPGTTKGRDMPALN</sequence>
<keyword evidence="3" id="KW-1185">Reference proteome</keyword>
<gene>
    <name evidence="2" type="ORF">GCM10010478_01380</name>
</gene>